<dbReference type="Proteomes" id="UP001162156">
    <property type="component" value="Unassembled WGS sequence"/>
</dbReference>
<dbReference type="EMBL" id="JANEYF010004857">
    <property type="protein sequence ID" value="KAJ8929865.1"/>
    <property type="molecule type" value="Genomic_DNA"/>
</dbReference>
<proteinExistence type="predicted"/>
<keyword evidence="2" id="KW-1185">Reference proteome</keyword>
<sequence length="75" mass="8623">MDNILLSLEDTKIELSNLRFPWIPDFRIINMSVDLNMLCLDVSFKLGNLRVEGDYEANNLTLQKLLPISNNGKIE</sequence>
<organism evidence="1 2">
    <name type="scientific">Rhamnusium bicolor</name>
    <dbReference type="NCBI Taxonomy" id="1586634"/>
    <lineage>
        <taxon>Eukaryota</taxon>
        <taxon>Metazoa</taxon>
        <taxon>Ecdysozoa</taxon>
        <taxon>Arthropoda</taxon>
        <taxon>Hexapoda</taxon>
        <taxon>Insecta</taxon>
        <taxon>Pterygota</taxon>
        <taxon>Neoptera</taxon>
        <taxon>Endopterygota</taxon>
        <taxon>Coleoptera</taxon>
        <taxon>Polyphaga</taxon>
        <taxon>Cucujiformia</taxon>
        <taxon>Chrysomeloidea</taxon>
        <taxon>Cerambycidae</taxon>
        <taxon>Lepturinae</taxon>
        <taxon>Rhagiini</taxon>
        <taxon>Rhamnusium</taxon>
    </lineage>
</organism>
<dbReference type="InterPro" id="IPR038606">
    <property type="entry name" value="To_sf"/>
</dbReference>
<name>A0AAV8WUD8_9CUCU</name>
<evidence type="ECO:0000313" key="2">
    <source>
        <dbReference type="Proteomes" id="UP001162156"/>
    </source>
</evidence>
<gene>
    <name evidence="1" type="ORF">NQ314_017470</name>
</gene>
<reference evidence="1" key="1">
    <citation type="journal article" date="2023" name="Insect Mol. Biol.">
        <title>Genome sequencing provides insights into the evolution of gene families encoding plant cell wall-degrading enzymes in longhorned beetles.</title>
        <authorList>
            <person name="Shin N.R."/>
            <person name="Okamura Y."/>
            <person name="Kirsch R."/>
            <person name="Pauchet Y."/>
        </authorList>
    </citation>
    <scope>NUCLEOTIDE SEQUENCE</scope>
    <source>
        <strain evidence="1">RBIC_L_NR</strain>
    </source>
</reference>
<evidence type="ECO:0000313" key="1">
    <source>
        <dbReference type="EMBL" id="KAJ8929865.1"/>
    </source>
</evidence>
<accession>A0AAV8WUD8</accession>
<comment type="caution">
    <text evidence="1">The sequence shown here is derived from an EMBL/GenBank/DDBJ whole genome shotgun (WGS) entry which is preliminary data.</text>
</comment>
<dbReference type="AlphaFoldDB" id="A0AAV8WUD8"/>
<dbReference type="Gene3D" id="3.15.10.30">
    <property type="entry name" value="Haemolymph juvenile hormone binding protein"/>
    <property type="match status" value="1"/>
</dbReference>
<protein>
    <submittedName>
        <fullName evidence="1">Uncharacterized protein</fullName>
    </submittedName>
</protein>